<name>A0A1T5A8T5_9SPHI</name>
<dbReference type="STRING" id="572036.SAMN05661099_0450"/>
<evidence type="ECO:0000256" key="1">
    <source>
        <dbReference type="ARBA" id="ARBA00010552"/>
    </source>
</evidence>
<protein>
    <submittedName>
        <fullName evidence="3">Enamine deaminase RidA, house cleaning of reactive enamine intermediates, YjgF/YER057c/UK114 family</fullName>
    </submittedName>
</protein>
<comment type="similarity">
    <text evidence="1">Belongs to the RutC family.</text>
</comment>
<proteinExistence type="inferred from homology"/>
<dbReference type="SUPFAM" id="SSF55298">
    <property type="entry name" value="YjgF-like"/>
    <property type="match status" value="1"/>
</dbReference>
<dbReference type="CDD" id="cd00448">
    <property type="entry name" value="YjgF_YER057c_UK114_family"/>
    <property type="match status" value="1"/>
</dbReference>
<dbReference type="OrthoDB" id="666025at2"/>
<gene>
    <name evidence="3" type="ORF">SAMN05661099_0450</name>
</gene>
<evidence type="ECO:0000256" key="2">
    <source>
        <dbReference type="SAM" id="SignalP"/>
    </source>
</evidence>
<dbReference type="InterPro" id="IPR006175">
    <property type="entry name" value="YjgF/YER057c/UK114"/>
</dbReference>
<dbReference type="Gene3D" id="3.30.1330.40">
    <property type="entry name" value="RutC-like"/>
    <property type="match status" value="1"/>
</dbReference>
<feature type="signal peptide" evidence="2">
    <location>
        <begin position="1"/>
        <end position="28"/>
    </location>
</feature>
<dbReference type="GO" id="GO:0005829">
    <property type="term" value="C:cytosol"/>
    <property type="evidence" value="ECO:0007669"/>
    <property type="project" value="TreeGrafter"/>
</dbReference>
<dbReference type="PANTHER" id="PTHR11803:SF58">
    <property type="entry name" value="PROTEIN HMF1-RELATED"/>
    <property type="match status" value="1"/>
</dbReference>
<dbReference type="Proteomes" id="UP000189981">
    <property type="component" value="Unassembled WGS sequence"/>
</dbReference>
<dbReference type="Pfam" id="PF01042">
    <property type="entry name" value="Ribonuc_L-PSP"/>
    <property type="match status" value="1"/>
</dbReference>
<organism evidence="3 4">
    <name type="scientific">Daejeonella lutea</name>
    <dbReference type="NCBI Taxonomy" id="572036"/>
    <lineage>
        <taxon>Bacteria</taxon>
        <taxon>Pseudomonadati</taxon>
        <taxon>Bacteroidota</taxon>
        <taxon>Sphingobacteriia</taxon>
        <taxon>Sphingobacteriales</taxon>
        <taxon>Sphingobacteriaceae</taxon>
        <taxon>Daejeonella</taxon>
    </lineage>
</organism>
<dbReference type="AlphaFoldDB" id="A0A1T5A8T5"/>
<sequence length="141" mass="15118">MKTKRRAVLKKLLATVAGVSGTASLASAADDAALLQASNTFENLVFISGVGAHVEPFTIENHTEIVLKGVEASLKRAGSSMTQVLKAQVWLDDMKDFEAMNKIYRGRFGDKPPVRTTVAVAKGGVPDRSLVEIDVIAYKTV</sequence>
<keyword evidence="4" id="KW-1185">Reference proteome</keyword>
<dbReference type="EMBL" id="FUYR01000001">
    <property type="protein sequence ID" value="SKB31325.1"/>
    <property type="molecule type" value="Genomic_DNA"/>
</dbReference>
<evidence type="ECO:0000313" key="4">
    <source>
        <dbReference type="Proteomes" id="UP000189981"/>
    </source>
</evidence>
<dbReference type="PANTHER" id="PTHR11803">
    <property type="entry name" value="2-IMINOBUTANOATE/2-IMINOPROPANOATE DEAMINASE RIDA"/>
    <property type="match status" value="1"/>
</dbReference>
<feature type="chain" id="PRO_5012956280" evidence="2">
    <location>
        <begin position="29"/>
        <end position="141"/>
    </location>
</feature>
<keyword evidence="2" id="KW-0732">Signal</keyword>
<accession>A0A1T5A8T5</accession>
<dbReference type="RefSeq" id="WP_079700977.1">
    <property type="nucleotide sequence ID" value="NZ_FUYR01000001.1"/>
</dbReference>
<evidence type="ECO:0000313" key="3">
    <source>
        <dbReference type="EMBL" id="SKB31325.1"/>
    </source>
</evidence>
<dbReference type="InterPro" id="IPR035959">
    <property type="entry name" value="RutC-like_sf"/>
</dbReference>
<dbReference type="GO" id="GO:0019239">
    <property type="term" value="F:deaminase activity"/>
    <property type="evidence" value="ECO:0007669"/>
    <property type="project" value="TreeGrafter"/>
</dbReference>
<reference evidence="4" key="1">
    <citation type="submission" date="2017-02" db="EMBL/GenBank/DDBJ databases">
        <authorList>
            <person name="Varghese N."/>
            <person name="Submissions S."/>
        </authorList>
    </citation>
    <scope>NUCLEOTIDE SEQUENCE [LARGE SCALE GENOMIC DNA]</scope>
    <source>
        <strain evidence="4">DSM 22385</strain>
    </source>
</reference>